<sequence length="239" mass="26053">MTYRPSDPRHDNRPLPPEIYQRRRIAALVILLVVVGLVIWGLTAFARSGSGPDDSEEAPAQTTENITTEPTVQAPADATGNDEPVQDEPAATTAAEPGEEPANNAGAKDTCVLEDLRITARTNSPSYGPGEQPAFYMTVDNPTAADCVIDLTEEQLRFEVYDMATNQRIWSDTDCHPPVVTGEETFAPGEPRDFEAVWSRKDSRPGECADRQDVPDGSYYLHAVIGAHASDPVDFTLRP</sequence>
<dbReference type="RefSeq" id="WP_019195117.1">
    <property type="nucleotide sequence ID" value="NZ_LT629765.1"/>
</dbReference>
<gene>
    <name evidence="3" type="ORF">SAMN04488539_0083</name>
</gene>
<dbReference type="STRING" id="1203190.GCA_000312345_02353"/>
<protein>
    <recommendedName>
        <fullName evidence="5">Intracellular proteinase inhibitor</fullName>
    </recommendedName>
</protein>
<keyword evidence="2" id="KW-0472">Membrane</keyword>
<keyword evidence="2" id="KW-0812">Transmembrane</keyword>
<evidence type="ECO:0000256" key="2">
    <source>
        <dbReference type="SAM" id="Phobius"/>
    </source>
</evidence>
<evidence type="ECO:0000313" key="4">
    <source>
        <dbReference type="Proteomes" id="UP000182237"/>
    </source>
</evidence>
<evidence type="ECO:0000256" key="1">
    <source>
        <dbReference type="SAM" id="MobiDB-lite"/>
    </source>
</evidence>
<feature type="compositionally biased region" description="Polar residues" evidence="1">
    <location>
        <begin position="60"/>
        <end position="71"/>
    </location>
</feature>
<dbReference type="AlphaFoldDB" id="A0A1H1L741"/>
<feature type="compositionally biased region" description="Low complexity" evidence="1">
    <location>
        <begin position="88"/>
        <end position="107"/>
    </location>
</feature>
<feature type="transmembrane region" description="Helical" evidence="2">
    <location>
        <begin position="25"/>
        <end position="46"/>
    </location>
</feature>
<name>A0A1H1L741_9CORY</name>
<evidence type="ECO:0000313" key="3">
    <source>
        <dbReference type="EMBL" id="SDR70122.1"/>
    </source>
</evidence>
<dbReference type="eggNOG" id="COG1572">
    <property type="taxonomic scope" value="Bacteria"/>
</dbReference>
<organism evidence="3 4">
    <name type="scientific">Corynebacterium timonense</name>
    <dbReference type="NCBI Taxonomy" id="441500"/>
    <lineage>
        <taxon>Bacteria</taxon>
        <taxon>Bacillati</taxon>
        <taxon>Actinomycetota</taxon>
        <taxon>Actinomycetes</taxon>
        <taxon>Mycobacteriales</taxon>
        <taxon>Corynebacteriaceae</taxon>
        <taxon>Corynebacterium</taxon>
    </lineage>
</organism>
<keyword evidence="4" id="KW-1185">Reference proteome</keyword>
<proteinExistence type="predicted"/>
<reference evidence="3 4" key="1">
    <citation type="submission" date="2016-10" db="EMBL/GenBank/DDBJ databases">
        <authorList>
            <person name="de Groot N.N."/>
        </authorList>
    </citation>
    <scope>NUCLEOTIDE SEQUENCE [LARGE SCALE GENOMIC DNA]</scope>
    <source>
        <strain evidence="3 4">DSM 45434</strain>
    </source>
</reference>
<evidence type="ECO:0008006" key="5">
    <source>
        <dbReference type="Google" id="ProtNLM"/>
    </source>
</evidence>
<dbReference type="Proteomes" id="UP000182237">
    <property type="component" value="Chromosome I"/>
</dbReference>
<dbReference type="EMBL" id="LT629765">
    <property type="protein sequence ID" value="SDR70122.1"/>
    <property type="molecule type" value="Genomic_DNA"/>
</dbReference>
<accession>A0A1H1L741</accession>
<feature type="region of interest" description="Disordered" evidence="1">
    <location>
        <begin position="46"/>
        <end position="109"/>
    </location>
</feature>
<keyword evidence="2" id="KW-1133">Transmembrane helix</keyword>